<evidence type="ECO:0000256" key="6">
    <source>
        <dbReference type="PROSITE-ProRule" id="PRU00169"/>
    </source>
</evidence>
<dbReference type="PROSITE" id="PS50043">
    <property type="entry name" value="HTH_LUXR_2"/>
    <property type="match status" value="1"/>
</dbReference>
<evidence type="ECO:0000256" key="5">
    <source>
        <dbReference type="ARBA" id="ARBA00023163"/>
    </source>
</evidence>
<dbReference type="Pfam" id="PF00196">
    <property type="entry name" value="GerE"/>
    <property type="match status" value="1"/>
</dbReference>
<dbReference type="PANTHER" id="PTHR43214:SF3">
    <property type="entry name" value="RESPONSE REGULATOR UVRY"/>
    <property type="match status" value="1"/>
</dbReference>
<keyword evidence="5" id="KW-0804">Transcription</keyword>
<keyword evidence="1 6" id="KW-0597">Phosphoprotein</keyword>
<dbReference type="PRINTS" id="PR00038">
    <property type="entry name" value="HTHLUXR"/>
</dbReference>
<dbReference type="PROSITE" id="PS50110">
    <property type="entry name" value="RESPONSE_REGULATORY"/>
    <property type="match status" value="1"/>
</dbReference>
<keyword evidence="4" id="KW-0238">DNA-binding</keyword>
<dbReference type="InterPro" id="IPR036388">
    <property type="entry name" value="WH-like_DNA-bd_sf"/>
</dbReference>
<dbReference type="EMBL" id="JBHRSK010000004">
    <property type="protein sequence ID" value="MFC2967541.1"/>
    <property type="molecule type" value="Genomic_DNA"/>
</dbReference>
<dbReference type="RefSeq" id="WP_377832191.1">
    <property type="nucleotide sequence ID" value="NZ_JBHRSK010000004.1"/>
</dbReference>
<feature type="domain" description="Response regulatory" evidence="8">
    <location>
        <begin position="4"/>
        <end position="119"/>
    </location>
</feature>
<dbReference type="InterPro" id="IPR016032">
    <property type="entry name" value="Sig_transdc_resp-reg_C-effctor"/>
</dbReference>
<evidence type="ECO:0000313" key="9">
    <source>
        <dbReference type="EMBL" id="MFC2967541.1"/>
    </source>
</evidence>
<dbReference type="InterPro" id="IPR000792">
    <property type="entry name" value="Tscrpt_reg_LuxR_C"/>
</dbReference>
<dbReference type="InterPro" id="IPR001789">
    <property type="entry name" value="Sig_transdc_resp-reg_receiver"/>
</dbReference>
<sequence>MSKTVLIADDHAFTLDGMQRALSAAGLEVLEPVTGGLAAIARAKALQPDVAVLDFAMPDATGLEVTFEIRRWSPATRCAILTGNTAPGALARLIAAGLDGLFLKSMSPDVVVAGIARVAAGETVIAEEARRLAAASAAAPRLSERETEVLFGIAKGRTNAEIADSLSISPKTVESHRGLLMKKLGVRSTAALLVTAIRLGLIAP</sequence>
<dbReference type="Gene3D" id="1.10.10.10">
    <property type="entry name" value="Winged helix-like DNA-binding domain superfamily/Winged helix DNA-binding domain"/>
    <property type="match status" value="1"/>
</dbReference>
<gene>
    <name evidence="9" type="ORF">ACFOES_05495</name>
</gene>
<feature type="modified residue" description="4-aspartylphosphate" evidence="6">
    <location>
        <position position="54"/>
    </location>
</feature>
<reference evidence="10" key="1">
    <citation type="journal article" date="2019" name="Int. J. Syst. Evol. Microbiol.">
        <title>The Global Catalogue of Microorganisms (GCM) 10K type strain sequencing project: providing services to taxonomists for standard genome sequencing and annotation.</title>
        <authorList>
            <consortium name="The Broad Institute Genomics Platform"/>
            <consortium name="The Broad Institute Genome Sequencing Center for Infectious Disease"/>
            <person name="Wu L."/>
            <person name="Ma J."/>
        </authorList>
    </citation>
    <scope>NUCLEOTIDE SEQUENCE [LARGE SCALE GENOMIC DNA]</scope>
    <source>
        <strain evidence="10">KCTC 62192</strain>
    </source>
</reference>
<feature type="domain" description="HTH luxR-type" evidence="7">
    <location>
        <begin position="135"/>
        <end position="200"/>
    </location>
</feature>
<dbReference type="PANTHER" id="PTHR43214">
    <property type="entry name" value="TWO-COMPONENT RESPONSE REGULATOR"/>
    <property type="match status" value="1"/>
</dbReference>
<dbReference type="SMART" id="SM00421">
    <property type="entry name" value="HTH_LUXR"/>
    <property type="match status" value="1"/>
</dbReference>
<evidence type="ECO:0000256" key="1">
    <source>
        <dbReference type="ARBA" id="ARBA00022553"/>
    </source>
</evidence>
<dbReference type="SUPFAM" id="SSF52172">
    <property type="entry name" value="CheY-like"/>
    <property type="match status" value="1"/>
</dbReference>
<comment type="caution">
    <text evidence="9">The sequence shown here is derived from an EMBL/GenBank/DDBJ whole genome shotgun (WGS) entry which is preliminary data.</text>
</comment>
<accession>A0ABV7AF43</accession>
<evidence type="ECO:0000256" key="4">
    <source>
        <dbReference type="ARBA" id="ARBA00023125"/>
    </source>
</evidence>
<evidence type="ECO:0000259" key="7">
    <source>
        <dbReference type="PROSITE" id="PS50043"/>
    </source>
</evidence>
<organism evidence="9 10">
    <name type="scientific">Acidimangrovimonas pyrenivorans</name>
    <dbReference type="NCBI Taxonomy" id="2030798"/>
    <lineage>
        <taxon>Bacteria</taxon>
        <taxon>Pseudomonadati</taxon>
        <taxon>Pseudomonadota</taxon>
        <taxon>Alphaproteobacteria</taxon>
        <taxon>Rhodobacterales</taxon>
        <taxon>Paracoccaceae</taxon>
        <taxon>Acidimangrovimonas</taxon>
    </lineage>
</organism>
<evidence type="ECO:0000259" key="8">
    <source>
        <dbReference type="PROSITE" id="PS50110"/>
    </source>
</evidence>
<dbReference type="CDD" id="cd17535">
    <property type="entry name" value="REC_NarL-like"/>
    <property type="match status" value="1"/>
</dbReference>
<protein>
    <submittedName>
        <fullName evidence="9">Response regulator</fullName>
    </submittedName>
</protein>
<proteinExistence type="predicted"/>
<keyword evidence="10" id="KW-1185">Reference proteome</keyword>
<dbReference type="SUPFAM" id="SSF46894">
    <property type="entry name" value="C-terminal effector domain of the bipartite response regulators"/>
    <property type="match status" value="1"/>
</dbReference>
<dbReference type="InterPro" id="IPR058245">
    <property type="entry name" value="NreC/VraR/RcsB-like_REC"/>
</dbReference>
<dbReference type="Pfam" id="PF00072">
    <property type="entry name" value="Response_reg"/>
    <property type="match status" value="1"/>
</dbReference>
<dbReference type="InterPro" id="IPR039420">
    <property type="entry name" value="WalR-like"/>
</dbReference>
<keyword evidence="3" id="KW-0805">Transcription regulation</keyword>
<dbReference type="Gene3D" id="3.40.50.2300">
    <property type="match status" value="1"/>
</dbReference>
<evidence type="ECO:0000256" key="2">
    <source>
        <dbReference type="ARBA" id="ARBA00023012"/>
    </source>
</evidence>
<evidence type="ECO:0000256" key="3">
    <source>
        <dbReference type="ARBA" id="ARBA00023015"/>
    </source>
</evidence>
<dbReference type="SMART" id="SM00448">
    <property type="entry name" value="REC"/>
    <property type="match status" value="1"/>
</dbReference>
<name>A0ABV7AF43_9RHOB</name>
<keyword evidence="2" id="KW-0902">Two-component regulatory system</keyword>
<evidence type="ECO:0000313" key="10">
    <source>
        <dbReference type="Proteomes" id="UP001595443"/>
    </source>
</evidence>
<dbReference type="CDD" id="cd06170">
    <property type="entry name" value="LuxR_C_like"/>
    <property type="match status" value="1"/>
</dbReference>
<dbReference type="Proteomes" id="UP001595443">
    <property type="component" value="Unassembled WGS sequence"/>
</dbReference>
<dbReference type="InterPro" id="IPR011006">
    <property type="entry name" value="CheY-like_superfamily"/>
</dbReference>